<evidence type="ECO:0000313" key="2">
    <source>
        <dbReference type="Proteomes" id="UP000790709"/>
    </source>
</evidence>
<proteinExistence type="predicted"/>
<gene>
    <name evidence="1" type="ORF">BV22DRAFT_404743</name>
</gene>
<comment type="caution">
    <text evidence="1">The sequence shown here is derived from an EMBL/GenBank/DDBJ whole genome shotgun (WGS) entry which is preliminary data.</text>
</comment>
<organism evidence="1 2">
    <name type="scientific">Leucogyrophana mollusca</name>
    <dbReference type="NCBI Taxonomy" id="85980"/>
    <lineage>
        <taxon>Eukaryota</taxon>
        <taxon>Fungi</taxon>
        <taxon>Dikarya</taxon>
        <taxon>Basidiomycota</taxon>
        <taxon>Agaricomycotina</taxon>
        <taxon>Agaricomycetes</taxon>
        <taxon>Agaricomycetidae</taxon>
        <taxon>Boletales</taxon>
        <taxon>Boletales incertae sedis</taxon>
        <taxon>Leucogyrophana</taxon>
    </lineage>
</organism>
<reference evidence="1" key="1">
    <citation type="journal article" date="2021" name="New Phytol.">
        <title>Evolutionary innovations through gain and loss of genes in the ectomycorrhizal Boletales.</title>
        <authorList>
            <person name="Wu G."/>
            <person name="Miyauchi S."/>
            <person name="Morin E."/>
            <person name="Kuo A."/>
            <person name="Drula E."/>
            <person name="Varga T."/>
            <person name="Kohler A."/>
            <person name="Feng B."/>
            <person name="Cao Y."/>
            <person name="Lipzen A."/>
            <person name="Daum C."/>
            <person name="Hundley H."/>
            <person name="Pangilinan J."/>
            <person name="Johnson J."/>
            <person name="Barry K."/>
            <person name="LaButti K."/>
            <person name="Ng V."/>
            <person name="Ahrendt S."/>
            <person name="Min B."/>
            <person name="Choi I.G."/>
            <person name="Park H."/>
            <person name="Plett J.M."/>
            <person name="Magnuson J."/>
            <person name="Spatafora J.W."/>
            <person name="Nagy L.G."/>
            <person name="Henrissat B."/>
            <person name="Grigoriev I.V."/>
            <person name="Yang Z.L."/>
            <person name="Xu J."/>
            <person name="Martin F.M."/>
        </authorList>
    </citation>
    <scope>NUCLEOTIDE SEQUENCE</scope>
    <source>
        <strain evidence="1">KUC20120723A-06</strain>
    </source>
</reference>
<evidence type="ECO:0000313" key="1">
    <source>
        <dbReference type="EMBL" id="KAH7925847.1"/>
    </source>
</evidence>
<accession>A0ACB8BLV3</accession>
<protein>
    <submittedName>
        <fullName evidence="1">Uncharacterized protein</fullName>
    </submittedName>
</protein>
<sequence>MSATIGDSSSYCASKTASECVSGDSRSLGPRQRQAPSRAPAPKYRHAVPSGPWPWIDFNSDFATADSNARRVHSDLGPIHSKSREGVSDMSWQGYPQSLFGNWTPDQVKRSRIMTSCSDSEDCLTYRVDIMEDGSFVDRPLPGEARSRDDAWKLVQTKRPEGIRLRALFVDNLSVSVMKMLGTRYNIEPFFFSSSVNWIPSQYQEDPRPNEGDHITITLPFIRVMLDAVAPPLTVSQELLDAHLSQPPSACQKSPLTVIDTQASLSLSSTDSVLLTDLLAIHMVRTSSPDSSTIISYHPSVCSGRTSSKLLHSLILRASQSVYWSKIFTGSNDPTFVLVAVLWYALYAWDEAFEMLYTHINYLESRVIATNETYLTRELHILQAHLLYYASLLQEFYKSVTFVLNTPNPALESSSWTPVDRERSGKLMKKECDNLLFEIERLQGRRDMLSSRLKNVMDLAFASVNIEDSKHMRRLTEATVRDSAAMRQISYLTLIFLPASFIAGVFGMNVKEINPGSFETLTHYIEASIALTLLTAWLVVAGQSKSPLHEREDSEFWTCRLWWPVLFLRRKMRRRKDANIRDPEKGVPGT</sequence>
<dbReference type="EMBL" id="MU266394">
    <property type="protein sequence ID" value="KAH7925847.1"/>
    <property type="molecule type" value="Genomic_DNA"/>
</dbReference>
<keyword evidence="2" id="KW-1185">Reference proteome</keyword>
<name>A0ACB8BLV3_9AGAM</name>
<dbReference type="Proteomes" id="UP000790709">
    <property type="component" value="Unassembled WGS sequence"/>
</dbReference>